<dbReference type="Proteomes" id="UP001430990">
    <property type="component" value="Chromosome"/>
</dbReference>
<gene>
    <name evidence="1" type="ORF">BjapCC829_37955</name>
</gene>
<evidence type="ECO:0000313" key="2">
    <source>
        <dbReference type="Proteomes" id="UP001430990"/>
    </source>
</evidence>
<name>A0ABY3QIJ9_9BRAD</name>
<accession>A0ABY3QIJ9</accession>
<sequence>MITPTALEPSCHGSKLHLPLVMTDRCAMRALKTVPRSLILAVPPRDGTALASGADCWAEAAICVFYSLAFGAEGGRSRTENGWIAVPFCDRIHQSFDFSIQLSKLLFETLPFSIRCDCEALSLFEISTHVLRNNFRRAQFSPQTTENCALNRV</sequence>
<keyword evidence="2" id="KW-1185">Reference proteome</keyword>
<protein>
    <submittedName>
        <fullName evidence="1">Uncharacterized protein</fullName>
    </submittedName>
</protein>
<dbReference type="EMBL" id="CP088100">
    <property type="protein sequence ID" value="UFW85643.1"/>
    <property type="molecule type" value="Genomic_DNA"/>
</dbReference>
<dbReference type="RefSeq" id="WP_201266161.1">
    <property type="nucleotide sequence ID" value="NZ_CP088100.1"/>
</dbReference>
<organism evidence="1 2">
    <name type="scientific">Bradyrhizobium barranii</name>
    <dbReference type="NCBI Taxonomy" id="2992140"/>
    <lineage>
        <taxon>Bacteria</taxon>
        <taxon>Pseudomonadati</taxon>
        <taxon>Pseudomonadota</taxon>
        <taxon>Alphaproteobacteria</taxon>
        <taxon>Hyphomicrobiales</taxon>
        <taxon>Nitrobacteraceae</taxon>
        <taxon>Bradyrhizobium</taxon>
    </lineage>
</organism>
<proteinExistence type="predicted"/>
<evidence type="ECO:0000313" key="1">
    <source>
        <dbReference type="EMBL" id="UFW85643.1"/>
    </source>
</evidence>
<reference evidence="1" key="1">
    <citation type="submission" date="2021-11" db="EMBL/GenBank/DDBJ databases">
        <title>Australian commercial rhizobial inoculants.</title>
        <authorList>
            <person name="Kohlmeier M.G."/>
            <person name="O'Hara G.W."/>
            <person name="Colombi E."/>
            <person name="Ramsay J.P."/>
            <person name="Terpolilli J."/>
        </authorList>
    </citation>
    <scope>NUCLEOTIDE SEQUENCE</scope>
    <source>
        <strain evidence="1">CC829</strain>
    </source>
</reference>